<dbReference type="PATRIC" id="fig|1198449.6.peg.1460"/>
<name>U3TFZ1_9CREN</name>
<dbReference type="Pfam" id="PF03484">
    <property type="entry name" value="B5"/>
    <property type="match status" value="1"/>
</dbReference>
<dbReference type="SUPFAM" id="SSF55681">
    <property type="entry name" value="Class II aaRS and biotin synthetases"/>
    <property type="match status" value="1"/>
</dbReference>
<dbReference type="EC" id="6.1.1.20" evidence="12"/>
<dbReference type="eggNOG" id="arCOG00412">
    <property type="taxonomic scope" value="Archaea"/>
</dbReference>
<feature type="binding site" evidence="12">
    <location>
        <position position="330"/>
    </location>
    <ligand>
        <name>Mg(2+)</name>
        <dbReference type="ChEBI" id="CHEBI:18420"/>
        <note>shared with alpha subunit</note>
    </ligand>
</feature>
<comment type="similarity">
    <text evidence="3 12">Belongs to the phenylalanyl-tRNA synthetase beta subunit family. Type 2 subfamily.</text>
</comment>
<dbReference type="GO" id="GO:0003723">
    <property type="term" value="F:RNA binding"/>
    <property type="evidence" value="ECO:0007669"/>
    <property type="project" value="InterPro"/>
</dbReference>
<dbReference type="Gene3D" id="3.50.40.10">
    <property type="entry name" value="Phenylalanyl-trna Synthetase, Chain B, domain 3"/>
    <property type="match status" value="1"/>
</dbReference>
<comment type="catalytic activity">
    <reaction evidence="12">
        <text>tRNA(Phe) + L-phenylalanine + ATP = L-phenylalanyl-tRNA(Phe) + AMP + diphosphate + H(+)</text>
        <dbReference type="Rhea" id="RHEA:19413"/>
        <dbReference type="Rhea" id="RHEA-COMP:9668"/>
        <dbReference type="Rhea" id="RHEA-COMP:9699"/>
        <dbReference type="ChEBI" id="CHEBI:15378"/>
        <dbReference type="ChEBI" id="CHEBI:30616"/>
        <dbReference type="ChEBI" id="CHEBI:33019"/>
        <dbReference type="ChEBI" id="CHEBI:58095"/>
        <dbReference type="ChEBI" id="CHEBI:78442"/>
        <dbReference type="ChEBI" id="CHEBI:78531"/>
        <dbReference type="ChEBI" id="CHEBI:456215"/>
        <dbReference type="EC" id="6.1.1.20"/>
    </reaction>
</comment>
<dbReference type="Pfam" id="PF17759">
    <property type="entry name" value="tRNA_synthFbeta"/>
    <property type="match status" value="1"/>
</dbReference>
<dbReference type="Proteomes" id="UP000016887">
    <property type="component" value="Chromosome"/>
</dbReference>
<dbReference type="KEGG" id="acj:ACAM_1444"/>
<organism evidence="14 15">
    <name type="scientific">Aeropyrum camini SY1 = JCM 12091</name>
    <dbReference type="NCBI Taxonomy" id="1198449"/>
    <lineage>
        <taxon>Archaea</taxon>
        <taxon>Thermoproteota</taxon>
        <taxon>Thermoprotei</taxon>
        <taxon>Desulfurococcales</taxon>
        <taxon>Desulfurococcaceae</taxon>
        <taxon>Aeropyrum</taxon>
    </lineage>
</organism>
<dbReference type="STRING" id="1198449.ACAM_1444"/>
<dbReference type="EMBL" id="AP012489">
    <property type="protein sequence ID" value="BAN90913.1"/>
    <property type="molecule type" value="Genomic_DNA"/>
</dbReference>
<dbReference type="InterPro" id="IPR045060">
    <property type="entry name" value="Phe-tRNA-ligase_IIc_bsu"/>
</dbReference>
<feature type="binding site" evidence="12">
    <location>
        <position position="324"/>
    </location>
    <ligand>
        <name>Mg(2+)</name>
        <dbReference type="ChEBI" id="CHEBI:18420"/>
        <note>shared with alpha subunit</note>
    </ligand>
</feature>
<proteinExistence type="inferred from homology"/>
<dbReference type="NCBIfam" id="TIGR00471">
    <property type="entry name" value="pheT_arch"/>
    <property type="match status" value="1"/>
</dbReference>
<dbReference type="SMART" id="SM00874">
    <property type="entry name" value="B5"/>
    <property type="match status" value="1"/>
</dbReference>
<dbReference type="PANTHER" id="PTHR10947:SF0">
    <property type="entry name" value="PHENYLALANINE--TRNA LIGASE BETA SUBUNIT"/>
    <property type="match status" value="1"/>
</dbReference>
<keyword evidence="11 12" id="KW-0030">Aminoacyl-tRNA synthetase</keyword>
<protein>
    <recommendedName>
        <fullName evidence="12">Phenylalanine--tRNA ligase beta subunit</fullName>
        <ecNumber evidence="12">6.1.1.20</ecNumber>
    </recommendedName>
    <alternativeName>
        <fullName evidence="12">Phenylalanyl-tRNA synthetase beta subunit</fullName>
        <shortName evidence="12">PheRS</shortName>
    </alternativeName>
</protein>
<evidence type="ECO:0000313" key="14">
    <source>
        <dbReference type="EMBL" id="BAN90913.1"/>
    </source>
</evidence>
<dbReference type="SMART" id="SM00873">
    <property type="entry name" value="B3_4"/>
    <property type="match status" value="1"/>
</dbReference>
<dbReference type="GO" id="GO:0009328">
    <property type="term" value="C:phenylalanine-tRNA ligase complex"/>
    <property type="evidence" value="ECO:0007669"/>
    <property type="project" value="TreeGrafter"/>
</dbReference>
<sequence>MPVIRVRKERLEDLTGLGLGELEELLFRLKCEVEQPEEGVLEVEVNPDRPDMFIGEGIARAVKGIAGLEEGWRPPEVVEAPVLLRVERVPQRPYIGAAVVYGVSVDELFLEELIQFQEKLHDSLGRRRAKIAIGFHDLAKLPSNIVEYKLLPIDTRMKPLGYGGSEMSFREFLLVDEKGNLYGGLAAKDDSHPFLLSGGEVIAAPPVINSEITRVEPGTRDLFIDVTGTSAELVAKTLDIIVTSLAERRGARVGMVRLEGSSTAWGSTPLLSEAKRTLDPRSVSKLLGVKVSPEDAALHLRRMRHNATPKGGVVEVRVPPFRADILGEVDLAEDIAISIGYEALGRRWPGKFHGGSLRWETQVYRAVKDLLVGLGFTEVVQLVLTSPRLVEAAGFSGIAVEVLNPVQQEYSVLRPTLLITLLQTLRENQHRRKPVKVFEAGSTVYLEDGEPRDEERLALGVLDEEAGFEDVQAPVYAVLRIIGVEFEVGEASHPMFMEGRAAVIRVGGETLGYIGEVKPEVLEAFGLEYPVAAAEISLEVLARWTSRT</sequence>
<keyword evidence="4 12" id="KW-0963">Cytoplasm</keyword>
<evidence type="ECO:0000256" key="11">
    <source>
        <dbReference type="ARBA" id="ARBA00023146"/>
    </source>
</evidence>
<dbReference type="InterPro" id="IPR020825">
    <property type="entry name" value="Phe-tRNA_synthase-like_B3/B4"/>
</dbReference>
<dbReference type="InterPro" id="IPR041616">
    <property type="entry name" value="PheRS_beta_core"/>
</dbReference>
<dbReference type="InterPro" id="IPR005147">
    <property type="entry name" value="tRNA_synthase_B5-dom"/>
</dbReference>
<dbReference type="HAMAP" id="MF_00284">
    <property type="entry name" value="Phe_tRNA_synth_beta2"/>
    <property type="match status" value="1"/>
</dbReference>
<dbReference type="GeneID" id="17111093"/>
<dbReference type="InterPro" id="IPR005146">
    <property type="entry name" value="B3/B4_tRNA-bd"/>
</dbReference>
<evidence type="ECO:0000256" key="9">
    <source>
        <dbReference type="ARBA" id="ARBA00022842"/>
    </source>
</evidence>
<dbReference type="InterPro" id="IPR009061">
    <property type="entry name" value="DNA-bd_dom_put_sf"/>
</dbReference>
<dbReference type="InterPro" id="IPR022918">
    <property type="entry name" value="Phe_tRNA_ligase_beta2_arc"/>
</dbReference>
<comment type="subcellular location">
    <subcellularLocation>
        <location evidence="2 12">Cytoplasm</location>
    </subcellularLocation>
</comment>
<dbReference type="OrthoDB" id="10073at2157"/>
<keyword evidence="15" id="KW-1185">Reference proteome</keyword>
<keyword evidence="10 12" id="KW-0648">Protein biosynthesis</keyword>
<feature type="binding site" evidence="12">
    <location>
        <position position="333"/>
    </location>
    <ligand>
        <name>Mg(2+)</name>
        <dbReference type="ChEBI" id="CHEBI:18420"/>
        <note>shared with alpha subunit</note>
    </ligand>
</feature>
<gene>
    <name evidence="12 14" type="primary">pheT</name>
    <name evidence="14" type="ORF">ACAM_1444</name>
</gene>
<feature type="binding site" evidence="12">
    <location>
        <position position="334"/>
    </location>
    <ligand>
        <name>Mg(2+)</name>
        <dbReference type="ChEBI" id="CHEBI:18420"/>
        <note>shared with alpha subunit</note>
    </ligand>
</feature>
<dbReference type="Gene3D" id="3.30.56.10">
    <property type="match status" value="2"/>
</dbReference>
<dbReference type="CDD" id="cd00769">
    <property type="entry name" value="PheRS_beta_core"/>
    <property type="match status" value="1"/>
</dbReference>
<dbReference type="AlphaFoldDB" id="U3TFZ1"/>
<dbReference type="RefSeq" id="WP_022542181.1">
    <property type="nucleotide sequence ID" value="NC_022521.1"/>
</dbReference>
<keyword evidence="5 12" id="KW-0436">Ligase</keyword>
<feature type="domain" description="B5" evidence="13">
    <location>
        <begin position="271"/>
        <end position="346"/>
    </location>
</feature>
<evidence type="ECO:0000313" key="15">
    <source>
        <dbReference type="Proteomes" id="UP000016887"/>
    </source>
</evidence>
<keyword evidence="6 12" id="KW-0479">Metal-binding</keyword>
<dbReference type="PANTHER" id="PTHR10947">
    <property type="entry name" value="PHENYLALANYL-TRNA SYNTHETASE BETA CHAIN AND LEUCINE-RICH REPEAT-CONTAINING PROTEIN 47"/>
    <property type="match status" value="1"/>
</dbReference>
<keyword evidence="8 12" id="KW-0067">ATP-binding</keyword>
<dbReference type="GO" id="GO:0004826">
    <property type="term" value="F:phenylalanine-tRNA ligase activity"/>
    <property type="evidence" value="ECO:0007669"/>
    <property type="project" value="UniProtKB-UniRule"/>
</dbReference>
<keyword evidence="7 12" id="KW-0547">Nucleotide-binding</keyword>
<evidence type="ECO:0000256" key="5">
    <source>
        <dbReference type="ARBA" id="ARBA00022598"/>
    </source>
</evidence>
<evidence type="ECO:0000256" key="3">
    <source>
        <dbReference type="ARBA" id="ARBA00007438"/>
    </source>
</evidence>
<evidence type="ECO:0000256" key="6">
    <source>
        <dbReference type="ARBA" id="ARBA00022723"/>
    </source>
</evidence>
<dbReference type="InterPro" id="IPR045864">
    <property type="entry name" value="aa-tRNA-synth_II/BPL/LPL"/>
</dbReference>
<comment type="cofactor">
    <cofactor evidence="1 12">
        <name>Mg(2+)</name>
        <dbReference type="ChEBI" id="CHEBI:18420"/>
    </cofactor>
</comment>
<dbReference type="PROSITE" id="PS51483">
    <property type="entry name" value="B5"/>
    <property type="match status" value="1"/>
</dbReference>
<dbReference type="GO" id="GO:0000287">
    <property type="term" value="F:magnesium ion binding"/>
    <property type="evidence" value="ECO:0007669"/>
    <property type="project" value="InterPro"/>
</dbReference>
<comment type="subunit">
    <text evidence="12">Tetramer of two alpha and two beta subunits.</text>
</comment>
<dbReference type="SUPFAM" id="SSF46955">
    <property type="entry name" value="Putative DNA-binding domain"/>
    <property type="match status" value="2"/>
</dbReference>
<evidence type="ECO:0000256" key="7">
    <source>
        <dbReference type="ARBA" id="ARBA00022741"/>
    </source>
</evidence>
<evidence type="ECO:0000256" key="12">
    <source>
        <dbReference type="HAMAP-Rule" id="MF_00284"/>
    </source>
</evidence>
<reference evidence="14 15" key="1">
    <citation type="journal article" date="2013" name="Appl. Environ. Microbiol.">
        <title>Variation of the Virus-Related Elements within Syntenic Genomes of the Hyperthermophilic Archaeon Aeropyrum.</title>
        <authorList>
            <person name="Daifuku T."/>
            <person name="Yoshida T."/>
            <person name="Kitamura T."/>
            <person name="Kawaichi S."/>
            <person name="Inoue T."/>
            <person name="Nomura K."/>
            <person name="Yoshida Y."/>
            <person name="Kuno S."/>
            <person name="Sako Y."/>
        </authorList>
    </citation>
    <scope>NUCLEOTIDE SEQUENCE [LARGE SCALE GENOMIC DNA]</scope>
    <source>
        <strain evidence="14 15">SY1</strain>
    </source>
</reference>
<accession>U3TFZ1</accession>
<evidence type="ECO:0000256" key="4">
    <source>
        <dbReference type="ARBA" id="ARBA00022490"/>
    </source>
</evidence>
<evidence type="ECO:0000259" key="13">
    <source>
        <dbReference type="PROSITE" id="PS51483"/>
    </source>
</evidence>
<evidence type="ECO:0000256" key="2">
    <source>
        <dbReference type="ARBA" id="ARBA00004496"/>
    </source>
</evidence>
<evidence type="ECO:0000256" key="8">
    <source>
        <dbReference type="ARBA" id="ARBA00022840"/>
    </source>
</evidence>
<keyword evidence="9 12" id="KW-0460">Magnesium</keyword>
<dbReference type="InterPro" id="IPR004531">
    <property type="entry name" value="Phe-tRNA-synth_IIc_bsu_arc_euk"/>
</dbReference>
<dbReference type="GO" id="GO:0006432">
    <property type="term" value="P:phenylalanyl-tRNA aminoacylation"/>
    <property type="evidence" value="ECO:0007669"/>
    <property type="project" value="UniProtKB-UniRule"/>
</dbReference>
<evidence type="ECO:0000256" key="1">
    <source>
        <dbReference type="ARBA" id="ARBA00001946"/>
    </source>
</evidence>
<dbReference type="Gene3D" id="3.30.930.10">
    <property type="entry name" value="Bira Bifunctional Protein, Domain 2"/>
    <property type="match status" value="1"/>
</dbReference>
<evidence type="ECO:0000256" key="10">
    <source>
        <dbReference type="ARBA" id="ARBA00022917"/>
    </source>
</evidence>
<dbReference type="GO" id="GO:0005524">
    <property type="term" value="F:ATP binding"/>
    <property type="evidence" value="ECO:0007669"/>
    <property type="project" value="UniProtKB-UniRule"/>
</dbReference>